<feature type="non-terminal residue" evidence="1">
    <location>
        <position position="1"/>
    </location>
</feature>
<evidence type="ECO:0000313" key="1">
    <source>
        <dbReference type="EMBL" id="CAG13418.1"/>
    </source>
</evidence>
<name>Q4RDW4_TETNG</name>
<dbReference type="AlphaFoldDB" id="Q4RDW4"/>
<accession>Q4RDW4</accession>
<dbReference type="KEGG" id="tng:GSTEN00038647G001"/>
<gene>
    <name evidence="1" type="ORF">GSTENG00038647001</name>
</gene>
<dbReference type="EMBL" id="CAAE01015572">
    <property type="protein sequence ID" value="CAG13418.1"/>
    <property type="molecule type" value="Genomic_DNA"/>
</dbReference>
<protein>
    <submittedName>
        <fullName evidence="1">(spotted green pufferfish) hypothetical protein</fullName>
    </submittedName>
</protein>
<reference evidence="1" key="2">
    <citation type="submission" date="2004-02" db="EMBL/GenBank/DDBJ databases">
        <authorList>
            <consortium name="Genoscope"/>
            <consortium name="Whitehead Institute Centre for Genome Research"/>
        </authorList>
    </citation>
    <scope>NUCLEOTIDE SEQUENCE</scope>
</reference>
<proteinExistence type="predicted"/>
<organism evidence="1">
    <name type="scientific">Tetraodon nigroviridis</name>
    <name type="common">Spotted green pufferfish</name>
    <name type="synonym">Chelonodon nigroviridis</name>
    <dbReference type="NCBI Taxonomy" id="99883"/>
    <lineage>
        <taxon>Eukaryota</taxon>
        <taxon>Metazoa</taxon>
        <taxon>Chordata</taxon>
        <taxon>Craniata</taxon>
        <taxon>Vertebrata</taxon>
        <taxon>Euteleostomi</taxon>
        <taxon>Actinopterygii</taxon>
        <taxon>Neopterygii</taxon>
        <taxon>Teleostei</taxon>
        <taxon>Neoteleostei</taxon>
        <taxon>Acanthomorphata</taxon>
        <taxon>Eupercaria</taxon>
        <taxon>Tetraodontiformes</taxon>
        <taxon>Tetradontoidea</taxon>
        <taxon>Tetraodontidae</taxon>
        <taxon>Tetraodon</taxon>
    </lineage>
</organism>
<sequence length="35" mass="4010">LDMDQCGLKINRVIMSSKEGRHFKGVTFEPRSESI</sequence>
<comment type="caution">
    <text evidence="1">The sequence shown here is derived from an EMBL/GenBank/DDBJ whole genome shotgun (WGS) entry which is preliminary data.</text>
</comment>
<reference evidence="1" key="1">
    <citation type="journal article" date="2004" name="Nature">
        <title>Genome duplication in the teleost fish Tetraodon nigroviridis reveals the early vertebrate proto-karyotype.</title>
        <authorList>
            <person name="Jaillon O."/>
            <person name="Aury J.-M."/>
            <person name="Brunet F."/>
            <person name="Petit J.-L."/>
            <person name="Stange-Thomann N."/>
            <person name="Mauceli E."/>
            <person name="Bouneau L."/>
            <person name="Fischer C."/>
            <person name="Ozouf-Costaz C."/>
            <person name="Bernot A."/>
            <person name="Nicaud S."/>
            <person name="Jaffe D."/>
            <person name="Fisher S."/>
            <person name="Lutfalla G."/>
            <person name="Dossat C."/>
            <person name="Segurens B."/>
            <person name="Dasilva C."/>
            <person name="Salanoubat M."/>
            <person name="Levy M."/>
            <person name="Boudet N."/>
            <person name="Castellano S."/>
            <person name="Anthouard V."/>
            <person name="Jubin C."/>
            <person name="Castelli V."/>
            <person name="Katinka M."/>
            <person name="Vacherie B."/>
            <person name="Biemont C."/>
            <person name="Skalli Z."/>
            <person name="Cattolico L."/>
            <person name="Poulain J."/>
            <person name="De Berardinis V."/>
            <person name="Cruaud C."/>
            <person name="Duprat S."/>
            <person name="Brottier P."/>
            <person name="Coutanceau J.-P."/>
            <person name="Gouzy J."/>
            <person name="Parra G."/>
            <person name="Lardier G."/>
            <person name="Chapple C."/>
            <person name="McKernan K.J."/>
            <person name="McEwan P."/>
            <person name="Bosak S."/>
            <person name="Kellis M."/>
            <person name="Volff J.-N."/>
            <person name="Guigo R."/>
            <person name="Zody M.C."/>
            <person name="Mesirov J."/>
            <person name="Lindblad-Toh K."/>
            <person name="Birren B."/>
            <person name="Nusbaum C."/>
            <person name="Kahn D."/>
            <person name="Robinson-Rechavi M."/>
            <person name="Laudet V."/>
            <person name="Schachter V."/>
            <person name="Quetier F."/>
            <person name="Saurin W."/>
            <person name="Scarpelli C."/>
            <person name="Wincker P."/>
            <person name="Lander E.S."/>
            <person name="Weissenbach J."/>
            <person name="Roest Crollius H."/>
        </authorList>
    </citation>
    <scope>NUCLEOTIDE SEQUENCE [LARGE SCALE GENOMIC DNA]</scope>
</reference>